<reference evidence="3 4" key="1">
    <citation type="journal article" date="2020" name="Nature">
        <title>Six reference-quality genomes reveal evolution of bat adaptations.</title>
        <authorList>
            <person name="Jebb D."/>
            <person name="Huang Z."/>
            <person name="Pippel M."/>
            <person name="Hughes G.M."/>
            <person name="Lavrichenko K."/>
            <person name="Devanna P."/>
            <person name="Winkler S."/>
            <person name="Jermiin L.S."/>
            <person name="Skirmuntt E.C."/>
            <person name="Katzourakis A."/>
            <person name="Burkitt-Gray L."/>
            <person name="Ray D.A."/>
            <person name="Sullivan K.A.M."/>
            <person name="Roscito J.G."/>
            <person name="Kirilenko B.M."/>
            <person name="Davalos L.M."/>
            <person name="Corthals A.P."/>
            <person name="Power M.L."/>
            <person name="Jones G."/>
            <person name="Ransome R.D."/>
            <person name="Dechmann D.K.N."/>
            <person name="Locatelli A.G."/>
            <person name="Puechmaille S.J."/>
            <person name="Fedrigo O."/>
            <person name="Jarvis E.D."/>
            <person name="Hiller M."/>
            <person name="Vernes S.C."/>
            <person name="Myers E.W."/>
            <person name="Teeling E.C."/>
        </authorList>
    </citation>
    <scope>NUCLEOTIDE SEQUENCE [LARGE SCALE GENOMIC DNA]</scope>
    <source>
        <strain evidence="3">MPipKuh1</strain>
        <tissue evidence="3">Flight muscle</tissue>
    </source>
</reference>
<organism evidence="3 4">
    <name type="scientific">Pipistrellus kuhlii</name>
    <name type="common">Kuhl's pipistrelle</name>
    <dbReference type="NCBI Taxonomy" id="59472"/>
    <lineage>
        <taxon>Eukaryota</taxon>
        <taxon>Metazoa</taxon>
        <taxon>Chordata</taxon>
        <taxon>Craniata</taxon>
        <taxon>Vertebrata</taxon>
        <taxon>Euteleostomi</taxon>
        <taxon>Mammalia</taxon>
        <taxon>Eutheria</taxon>
        <taxon>Laurasiatheria</taxon>
        <taxon>Chiroptera</taxon>
        <taxon>Yangochiroptera</taxon>
        <taxon>Vespertilionidae</taxon>
        <taxon>Pipistrellus</taxon>
    </lineage>
</organism>
<keyword evidence="4" id="KW-1185">Reference proteome</keyword>
<name>A0A7J7SUZ0_PIPKU</name>
<evidence type="ECO:0000256" key="1">
    <source>
        <dbReference type="SAM" id="MobiDB-lite"/>
    </source>
</evidence>
<evidence type="ECO:0000313" key="3">
    <source>
        <dbReference type="EMBL" id="KAF6292164.1"/>
    </source>
</evidence>
<dbReference type="AlphaFoldDB" id="A0A7J7SUZ0"/>
<keyword evidence="2" id="KW-0732">Signal</keyword>
<evidence type="ECO:0000256" key="2">
    <source>
        <dbReference type="SAM" id="SignalP"/>
    </source>
</evidence>
<feature type="signal peptide" evidence="2">
    <location>
        <begin position="1"/>
        <end position="22"/>
    </location>
</feature>
<proteinExistence type="predicted"/>
<accession>A0A7J7SUZ0</accession>
<gene>
    <name evidence="3" type="ORF">mPipKuh1_009773</name>
</gene>
<evidence type="ECO:0000313" key="4">
    <source>
        <dbReference type="Proteomes" id="UP000558488"/>
    </source>
</evidence>
<comment type="caution">
    <text evidence="3">The sequence shown here is derived from an EMBL/GenBank/DDBJ whole genome shotgun (WGS) entry which is preliminary data.</text>
</comment>
<feature type="compositionally biased region" description="Pro residues" evidence="1">
    <location>
        <begin position="82"/>
        <end position="94"/>
    </location>
</feature>
<sequence>MSTSAPGLAWTSLCSWLGAALGSFGTQGSGVCPGQGAAWEETMPGKPVFLPRVFAPPVAPERPKETVTGHTGRRGAEGHPVPFTPSPSSFPLPRPAEDRAQSVCAGWRLTRSARVTWAGHVQPAPFLPQQLAHKQPGCCWRWRQRHVRARGWGTWPCPSRGKALAQHRPALRAGPPPSPQEIPSAPSLLQQNMFLGSDFQYGWSQWALQKERDRAISRRATSRAGPSLGPCVVGVQG</sequence>
<protein>
    <submittedName>
        <fullName evidence="3">Uncharacterized protein</fullName>
    </submittedName>
</protein>
<dbReference type="EMBL" id="JACAGB010000037">
    <property type="protein sequence ID" value="KAF6292164.1"/>
    <property type="molecule type" value="Genomic_DNA"/>
</dbReference>
<feature type="chain" id="PRO_5029894078" evidence="2">
    <location>
        <begin position="23"/>
        <end position="237"/>
    </location>
</feature>
<dbReference type="Proteomes" id="UP000558488">
    <property type="component" value="Unassembled WGS sequence"/>
</dbReference>
<feature type="region of interest" description="Disordered" evidence="1">
    <location>
        <begin position="59"/>
        <end position="97"/>
    </location>
</feature>